<proteinExistence type="predicted"/>
<evidence type="ECO:0000313" key="2">
    <source>
        <dbReference type="EMBL" id="QKF66547.1"/>
    </source>
</evidence>
<dbReference type="RefSeq" id="WP_128358984.1">
    <property type="nucleotide sequence ID" value="NZ_CP053840.1"/>
</dbReference>
<gene>
    <name evidence="2" type="ORF">AVENP_0991</name>
</gene>
<keyword evidence="1" id="KW-0812">Transmembrane</keyword>
<keyword evidence="1" id="KW-1133">Transmembrane helix</keyword>
<reference evidence="2 3" key="1">
    <citation type="submission" date="2020-05" db="EMBL/GenBank/DDBJ databases">
        <title>Complete genome sequencing of Campylobacter and Arcobacter type strains.</title>
        <authorList>
            <person name="Miller W.G."/>
            <person name="Yee E."/>
        </authorList>
    </citation>
    <scope>NUCLEOTIDE SEQUENCE [LARGE SCALE GENOMIC DNA]</scope>
    <source>
        <strain evidence="2 3">LMG 26156</strain>
    </source>
</reference>
<keyword evidence="3" id="KW-1185">Reference proteome</keyword>
<accession>A0AAE7E416</accession>
<keyword evidence="1" id="KW-0472">Membrane</keyword>
<evidence type="ECO:0000256" key="1">
    <source>
        <dbReference type="SAM" id="Phobius"/>
    </source>
</evidence>
<dbReference type="EMBL" id="CP053840">
    <property type="protein sequence ID" value="QKF66547.1"/>
    <property type="molecule type" value="Genomic_DNA"/>
</dbReference>
<dbReference type="KEGG" id="avp:AVENP_0991"/>
<dbReference type="Proteomes" id="UP000503482">
    <property type="component" value="Chromosome"/>
</dbReference>
<feature type="transmembrane region" description="Helical" evidence="1">
    <location>
        <begin position="30"/>
        <end position="52"/>
    </location>
</feature>
<sequence>MIEIISFALAFLYVPVSLIFLKKELKLNEFIIVFIAIVSILKCGLVLYKVIIEYQNNDLLVFIIVGAAAIGWISYEKIHHIFKVQN</sequence>
<feature type="transmembrane region" description="Helical" evidence="1">
    <location>
        <begin position="58"/>
        <end position="75"/>
    </location>
</feature>
<dbReference type="AlphaFoldDB" id="A0AAE7E416"/>
<evidence type="ECO:0000313" key="3">
    <source>
        <dbReference type="Proteomes" id="UP000503482"/>
    </source>
</evidence>
<name>A0AAE7E416_9BACT</name>
<organism evidence="2 3">
    <name type="scientific">Arcobacter venerupis</name>
    <dbReference type="NCBI Taxonomy" id="1054033"/>
    <lineage>
        <taxon>Bacteria</taxon>
        <taxon>Pseudomonadati</taxon>
        <taxon>Campylobacterota</taxon>
        <taxon>Epsilonproteobacteria</taxon>
        <taxon>Campylobacterales</taxon>
        <taxon>Arcobacteraceae</taxon>
        <taxon>Arcobacter</taxon>
    </lineage>
</organism>
<feature type="transmembrane region" description="Helical" evidence="1">
    <location>
        <begin position="6"/>
        <end position="21"/>
    </location>
</feature>
<protein>
    <submittedName>
        <fullName evidence="2">Membrane protein</fullName>
    </submittedName>
</protein>